<keyword evidence="4" id="KW-0560">Oxidoreductase</keyword>
<evidence type="ECO:0000256" key="4">
    <source>
        <dbReference type="ARBA" id="ARBA00023002"/>
    </source>
</evidence>
<dbReference type="PANTHER" id="PTHR42877">
    <property type="entry name" value="L-ORNITHINE N(5)-MONOOXYGENASE-RELATED"/>
    <property type="match status" value="1"/>
</dbReference>
<dbReference type="SUPFAM" id="SSF51905">
    <property type="entry name" value="FAD/NAD(P)-binding domain"/>
    <property type="match status" value="3"/>
</dbReference>
<name>A0A428QQW6_9HYPO</name>
<dbReference type="InterPro" id="IPR036188">
    <property type="entry name" value="FAD/NAD-bd_sf"/>
</dbReference>
<dbReference type="EMBL" id="NKCL01000481">
    <property type="protein sequence ID" value="RSL67679.1"/>
    <property type="molecule type" value="Genomic_DNA"/>
</dbReference>
<evidence type="ECO:0000256" key="2">
    <source>
        <dbReference type="ARBA" id="ARBA00022630"/>
    </source>
</evidence>
<feature type="compositionally biased region" description="Polar residues" evidence="5">
    <location>
        <begin position="1"/>
        <end position="19"/>
    </location>
</feature>
<accession>A0A428QQW6</accession>
<dbReference type="AlphaFoldDB" id="A0A428QQW6"/>
<reference evidence="6 7" key="1">
    <citation type="submission" date="2017-06" db="EMBL/GenBank/DDBJ databases">
        <title>Comparative genomic analysis of Ambrosia Fusariam Clade fungi.</title>
        <authorList>
            <person name="Stajich J.E."/>
            <person name="Carrillo J."/>
            <person name="Kijimoto T."/>
            <person name="Eskalen A."/>
            <person name="O'Donnell K."/>
            <person name="Kasson M."/>
        </authorList>
    </citation>
    <scope>NUCLEOTIDE SEQUENCE [LARGE SCALE GENOMIC DNA]</scope>
    <source>
        <strain evidence="6 7">NRRL62606</strain>
    </source>
</reference>
<keyword evidence="7" id="KW-1185">Reference proteome</keyword>
<dbReference type="Pfam" id="PF13450">
    <property type="entry name" value="NAD_binding_8"/>
    <property type="match status" value="1"/>
</dbReference>
<keyword evidence="2" id="KW-0285">Flavoprotein</keyword>
<sequence length="603" mass="68423">MTQSQTKLQTMTNGVPNGTSKHKANGVSDQEVIADGDSRANGTQEYTIRDSPMGTRRRVKVIFLGMGAAGIDFSHALQEQGQNNIDLVVYEKNPELGGTWLENRYPGCACDIPSVSYQYTWQRKPDWSKYYSGASEIHQYLKDIAHSHDLERFVKYRHRVIGAEWLQDKSQWEITIQRLDNGTTFVDHAEFFLNGGGHLNHWVWPNVKGLHDFKGPKVHSANWDESLDLTDKRVLVIGVGSSGVQIVPAILNQVKSLHVVARSPTWITAGFAPKYAGPNSSNFAYSEETKKRFREDPDFYLAYCKAIESELTLRFRMVLNDSPEALQAKEFSTQEMKRKLAGKPELIEKLMPKDFGIGCRRPTPGNGFLEALCHEKTNVLTENIQMVTQTGFVSAQGEHIEVDAVICATGFDTTFRPLFPLIANGRNLQDELDTGDTVAYLGLGLPEVPNYFHYSGPYGPLGHGSAIPMIEAFTKYFLQVIQKCQVEDIEKIQVKRNVAEQFTRHADLYLKRTAWTGPCSSWFRAGDKARKPVLWPGSRIHYLTVLQTPRWEDFEMEYQSENRFNYFGDGFHTREYDGTDLTWYYGLLKGKNEQPETSPDPVF</sequence>
<comment type="caution">
    <text evidence="6">The sequence shown here is derived from an EMBL/GenBank/DDBJ whole genome shotgun (WGS) entry which is preliminary data.</text>
</comment>
<dbReference type="PANTHER" id="PTHR42877:SF7">
    <property type="entry name" value="FLAVIN-BINDING MONOOXYGENASE-RELATED"/>
    <property type="match status" value="1"/>
</dbReference>
<evidence type="ECO:0008006" key="8">
    <source>
        <dbReference type="Google" id="ProtNLM"/>
    </source>
</evidence>
<evidence type="ECO:0000313" key="6">
    <source>
        <dbReference type="EMBL" id="RSL67679.1"/>
    </source>
</evidence>
<dbReference type="Proteomes" id="UP000287972">
    <property type="component" value="Unassembled WGS sequence"/>
</dbReference>
<dbReference type="InterPro" id="IPR051209">
    <property type="entry name" value="FAD-bind_Monooxygenase_sf"/>
</dbReference>
<feature type="region of interest" description="Disordered" evidence="5">
    <location>
        <begin position="1"/>
        <end position="25"/>
    </location>
</feature>
<dbReference type="Gene3D" id="3.50.50.60">
    <property type="entry name" value="FAD/NAD(P)-binding domain"/>
    <property type="match status" value="2"/>
</dbReference>
<evidence type="ECO:0000256" key="3">
    <source>
        <dbReference type="ARBA" id="ARBA00022827"/>
    </source>
</evidence>
<dbReference type="Pfam" id="PF00743">
    <property type="entry name" value="FMO-like"/>
    <property type="match status" value="1"/>
</dbReference>
<organism evidence="6 7">
    <name type="scientific">Fusarium floridanum</name>
    <dbReference type="NCBI Taxonomy" id="1325733"/>
    <lineage>
        <taxon>Eukaryota</taxon>
        <taxon>Fungi</taxon>
        <taxon>Dikarya</taxon>
        <taxon>Ascomycota</taxon>
        <taxon>Pezizomycotina</taxon>
        <taxon>Sordariomycetes</taxon>
        <taxon>Hypocreomycetidae</taxon>
        <taxon>Hypocreales</taxon>
        <taxon>Nectriaceae</taxon>
        <taxon>Fusarium</taxon>
        <taxon>Fusarium solani species complex</taxon>
    </lineage>
</organism>
<comment type="similarity">
    <text evidence="1">Belongs to the FAD-binding monooxygenase family.</text>
</comment>
<protein>
    <recommendedName>
        <fullName evidence="8">FAD/NAD(P)-binding domain-containing protein</fullName>
    </recommendedName>
</protein>
<keyword evidence="3" id="KW-0274">FAD</keyword>
<dbReference type="GO" id="GO:0050661">
    <property type="term" value="F:NADP binding"/>
    <property type="evidence" value="ECO:0007669"/>
    <property type="project" value="InterPro"/>
</dbReference>
<dbReference type="GO" id="GO:0050660">
    <property type="term" value="F:flavin adenine dinucleotide binding"/>
    <property type="evidence" value="ECO:0007669"/>
    <property type="project" value="InterPro"/>
</dbReference>
<evidence type="ECO:0000313" key="7">
    <source>
        <dbReference type="Proteomes" id="UP000287972"/>
    </source>
</evidence>
<evidence type="ECO:0000256" key="1">
    <source>
        <dbReference type="ARBA" id="ARBA00010139"/>
    </source>
</evidence>
<dbReference type="InterPro" id="IPR020946">
    <property type="entry name" value="Flavin_mOase-like"/>
</dbReference>
<gene>
    <name evidence="6" type="ORF">CEP51_012620</name>
</gene>
<dbReference type="GO" id="GO:0004499">
    <property type="term" value="F:N,N-dimethylaniline monooxygenase activity"/>
    <property type="evidence" value="ECO:0007669"/>
    <property type="project" value="InterPro"/>
</dbReference>
<proteinExistence type="inferred from homology"/>
<evidence type="ECO:0000256" key="5">
    <source>
        <dbReference type="SAM" id="MobiDB-lite"/>
    </source>
</evidence>